<dbReference type="PROSITE" id="PS00221">
    <property type="entry name" value="MIP"/>
    <property type="match status" value="1"/>
</dbReference>
<dbReference type="PANTHER" id="PTHR19139">
    <property type="entry name" value="AQUAPORIN TRANSPORTER"/>
    <property type="match status" value="1"/>
</dbReference>
<feature type="transmembrane region" description="Helical" evidence="10">
    <location>
        <begin position="209"/>
        <end position="231"/>
    </location>
</feature>
<dbReference type="PRINTS" id="PR00783">
    <property type="entry name" value="MINTRINSICP"/>
</dbReference>
<dbReference type="Proteomes" id="UP000440578">
    <property type="component" value="Unassembled WGS sequence"/>
</dbReference>
<dbReference type="InterPro" id="IPR000425">
    <property type="entry name" value="MIP"/>
</dbReference>
<evidence type="ECO:0000256" key="9">
    <source>
        <dbReference type="SAM" id="MobiDB-lite"/>
    </source>
</evidence>
<comment type="subcellular location">
    <subcellularLocation>
        <location evidence="1">Cell membrane</location>
        <topology evidence="1">Multi-pass membrane protein</topology>
    </subcellularLocation>
</comment>
<evidence type="ECO:0000256" key="10">
    <source>
        <dbReference type="SAM" id="Phobius"/>
    </source>
</evidence>
<dbReference type="PANTHER" id="PTHR19139:SF199">
    <property type="entry name" value="MIP17260P"/>
    <property type="match status" value="1"/>
</dbReference>
<gene>
    <name evidence="11" type="primary">bib_2</name>
    <name evidence="11" type="ORF">FJT64_004692</name>
</gene>
<name>A0A6A4W4L9_AMPAM</name>
<evidence type="ECO:0000256" key="5">
    <source>
        <dbReference type="ARBA" id="ARBA00022692"/>
    </source>
</evidence>
<keyword evidence="12" id="KW-1185">Reference proteome</keyword>
<feature type="transmembrane region" description="Helical" evidence="10">
    <location>
        <begin position="168"/>
        <end position="189"/>
    </location>
</feature>
<dbReference type="EMBL" id="VIIS01001458">
    <property type="protein sequence ID" value="KAF0297932.1"/>
    <property type="molecule type" value="Genomic_DNA"/>
</dbReference>
<dbReference type="InterPro" id="IPR034294">
    <property type="entry name" value="Aquaporin_transptr"/>
</dbReference>
<evidence type="ECO:0000313" key="11">
    <source>
        <dbReference type="EMBL" id="KAF0297932.1"/>
    </source>
</evidence>
<dbReference type="Gene3D" id="1.20.1080.10">
    <property type="entry name" value="Glycerol uptake facilitator protein"/>
    <property type="match status" value="1"/>
</dbReference>
<evidence type="ECO:0000256" key="1">
    <source>
        <dbReference type="ARBA" id="ARBA00004651"/>
    </source>
</evidence>
<organism evidence="11 12">
    <name type="scientific">Amphibalanus amphitrite</name>
    <name type="common">Striped barnacle</name>
    <name type="synonym">Balanus amphitrite</name>
    <dbReference type="NCBI Taxonomy" id="1232801"/>
    <lineage>
        <taxon>Eukaryota</taxon>
        <taxon>Metazoa</taxon>
        <taxon>Ecdysozoa</taxon>
        <taxon>Arthropoda</taxon>
        <taxon>Crustacea</taxon>
        <taxon>Multicrustacea</taxon>
        <taxon>Cirripedia</taxon>
        <taxon>Thoracica</taxon>
        <taxon>Thoracicalcarea</taxon>
        <taxon>Balanomorpha</taxon>
        <taxon>Balanoidea</taxon>
        <taxon>Balanidae</taxon>
        <taxon>Amphibalaninae</taxon>
        <taxon>Amphibalanus</taxon>
    </lineage>
</organism>
<proteinExistence type="inferred from homology"/>
<keyword evidence="7 10" id="KW-0472">Membrane</keyword>
<feature type="transmembrane region" description="Helical" evidence="10">
    <location>
        <begin position="243"/>
        <end position="261"/>
    </location>
</feature>
<evidence type="ECO:0000256" key="3">
    <source>
        <dbReference type="ARBA" id="ARBA00022448"/>
    </source>
</evidence>
<dbReference type="InterPro" id="IPR023271">
    <property type="entry name" value="Aquaporin-like"/>
</dbReference>
<keyword evidence="3 8" id="KW-0813">Transport</keyword>
<evidence type="ECO:0000256" key="6">
    <source>
        <dbReference type="ARBA" id="ARBA00022989"/>
    </source>
</evidence>
<dbReference type="OrthoDB" id="3222at2759"/>
<keyword evidence="4" id="KW-1003">Cell membrane</keyword>
<keyword evidence="5 8" id="KW-0812">Transmembrane</keyword>
<dbReference type="GO" id="GO:0005886">
    <property type="term" value="C:plasma membrane"/>
    <property type="evidence" value="ECO:0007669"/>
    <property type="project" value="UniProtKB-SubCell"/>
</dbReference>
<keyword evidence="6 10" id="KW-1133">Transmembrane helix</keyword>
<evidence type="ECO:0000256" key="7">
    <source>
        <dbReference type="ARBA" id="ARBA00023136"/>
    </source>
</evidence>
<dbReference type="SUPFAM" id="SSF81338">
    <property type="entry name" value="Aquaporin-like"/>
    <property type="match status" value="1"/>
</dbReference>
<accession>A0A6A4W4L9</accession>
<dbReference type="InterPro" id="IPR022357">
    <property type="entry name" value="MIP_CS"/>
</dbReference>
<dbReference type="GO" id="GO:0015250">
    <property type="term" value="F:water channel activity"/>
    <property type="evidence" value="ECO:0007669"/>
    <property type="project" value="TreeGrafter"/>
</dbReference>
<evidence type="ECO:0000256" key="4">
    <source>
        <dbReference type="ARBA" id="ARBA00022475"/>
    </source>
</evidence>
<comment type="caution">
    <text evidence="11">The sequence shown here is derived from an EMBL/GenBank/DDBJ whole genome shotgun (WGS) entry which is preliminary data.</text>
</comment>
<evidence type="ECO:0000256" key="8">
    <source>
        <dbReference type="RuleBase" id="RU000477"/>
    </source>
</evidence>
<reference evidence="11 12" key="1">
    <citation type="submission" date="2019-07" db="EMBL/GenBank/DDBJ databases">
        <title>Draft genome assembly of a fouling barnacle, Amphibalanus amphitrite (Darwin, 1854): The first reference genome for Thecostraca.</title>
        <authorList>
            <person name="Kim W."/>
        </authorList>
    </citation>
    <scope>NUCLEOTIDE SEQUENCE [LARGE SCALE GENOMIC DNA]</scope>
    <source>
        <strain evidence="11">SNU_AA5</strain>
        <tissue evidence="11">Soma without cirri and trophi</tissue>
    </source>
</reference>
<evidence type="ECO:0000256" key="2">
    <source>
        <dbReference type="ARBA" id="ARBA00006175"/>
    </source>
</evidence>
<feature type="transmembrane region" description="Helical" evidence="10">
    <location>
        <begin position="49"/>
        <end position="73"/>
    </location>
</feature>
<dbReference type="Pfam" id="PF00230">
    <property type="entry name" value="MIP"/>
    <property type="match status" value="1"/>
</dbReference>
<dbReference type="AlphaFoldDB" id="A0A6A4W4L9"/>
<protein>
    <submittedName>
        <fullName evidence="11">Neurogenic protein big brain</fullName>
    </submittedName>
</protein>
<feature type="region of interest" description="Disordered" evidence="9">
    <location>
        <begin position="89"/>
        <end position="113"/>
    </location>
</feature>
<evidence type="ECO:0000313" key="12">
    <source>
        <dbReference type="Proteomes" id="UP000440578"/>
    </source>
</evidence>
<sequence>MAGGLESSSETALTPVELMLRYLESLPQEFSFREEVRSPKFWKALRAEFLASLLLMIFLGGCGGGGVGVGVGVTGTGVGVGSGGGAGVGTDTTYSSTPSAESSPLPSNCSSPCRPPTSDGGAAVRLALAYCLTTATLIQCFGNVSGAQTNPAVTLSLLVTRYISPLRASAYVTVQLAGALAGALIVLGLTPPDWPDQPQVLSVAEGVTLTQAFGVEFLATFLVVVTTLAVLDPVRADVGCKALSIGLAYGLGVLFAVYWVGTLFGGLLGGFTYEFVHDSSPHGRLLHRSFRRKRGGPPVSRGASSLGRDLSGLSAATSELLQHPGPEDISNVSRH</sequence>
<comment type="similarity">
    <text evidence="2 8">Belongs to the MIP/aquaporin (TC 1.A.8) family.</text>
</comment>